<accession>A0A6B0SY94</accession>
<dbReference type="RefSeq" id="WP_233745650.1">
    <property type="nucleotide sequence ID" value="NZ_WUUU01000250.1"/>
</dbReference>
<organism evidence="2 3">
    <name type="scientific">Halobacterium bonnevillei</name>
    <dbReference type="NCBI Taxonomy" id="2692200"/>
    <lineage>
        <taxon>Archaea</taxon>
        <taxon>Methanobacteriati</taxon>
        <taxon>Methanobacteriota</taxon>
        <taxon>Stenosarchaea group</taxon>
        <taxon>Halobacteria</taxon>
        <taxon>Halobacteriales</taxon>
        <taxon>Halobacteriaceae</taxon>
        <taxon>Halobacterium</taxon>
    </lineage>
</organism>
<dbReference type="InterPro" id="IPR036676">
    <property type="entry name" value="PurM-like_C_sf"/>
</dbReference>
<evidence type="ECO:0000313" key="3">
    <source>
        <dbReference type="Proteomes" id="UP000471521"/>
    </source>
</evidence>
<feature type="non-terminal residue" evidence="2">
    <location>
        <position position="1"/>
    </location>
</feature>
<dbReference type="PANTHER" id="PTHR30303">
    <property type="entry name" value="HYDROGENASE ISOENZYMES FORMATION PROTEIN HYPE"/>
    <property type="match status" value="1"/>
</dbReference>
<name>A0A6B0SY94_9EURY</name>
<dbReference type="PANTHER" id="PTHR30303:SF4">
    <property type="entry name" value="HYDROGENASE EXPRESSION_FORMATION PROTEIN HYPE"/>
    <property type="match status" value="1"/>
</dbReference>
<gene>
    <name evidence="2" type="ORF">GRX66_17745</name>
</gene>
<evidence type="ECO:0000259" key="1">
    <source>
        <dbReference type="Pfam" id="PF02769"/>
    </source>
</evidence>
<dbReference type="InterPro" id="IPR010918">
    <property type="entry name" value="PurM-like_C_dom"/>
</dbReference>
<dbReference type="GO" id="GO:0051604">
    <property type="term" value="P:protein maturation"/>
    <property type="evidence" value="ECO:0007669"/>
    <property type="project" value="TreeGrafter"/>
</dbReference>
<comment type="caution">
    <text evidence="2">The sequence shown here is derived from an EMBL/GenBank/DDBJ whole genome shotgun (WGS) entry which is preliminary data.</text>
</comment>
<sequence length="131" mass="13756">RATSPRMHDATERGLANAFHELAAASGVSLAVERDAVPVATGVREVCEYFDIDPWAASSEGTVVLTVAPEDVDDVVSALDDEGIPAADVGVVAERTSTDSLVTADGDPLPEPESDPLWTAYKAAREQFGET</sequence>
<feature type="domain" description="PurM-like C-terminal" evidence="1">
    <location>
        <begin position="7"/>
        <end position="97"/>
    </location>
</feature>
<protein>
    <submittedName>
        <fullName evidence="2">Hydrogenase expression protein</fullName>
    </submittedName>
</protein>
<dbReference type="Proteomes" id="UP000471521">
    <property type="component" value="Unassembled WGS sequence"/>
</dbReference>
<dbReference type="Pfam" id="PF02769">
    <property type="entry name" value="AIRS_C"/>
    <property type="match status" value="1"/>
</dbReference>
<proteinExistence type="predicted"/>
<dbReference type="EMBL" id="WUUU01000250">
    <property type="protein sequence ID" value="MXR22339.1"/>
    <property type="molecule type" value="Genomic_DNA"/>
</dbReference>
<dbReference type="Gene3D" id="3.90.650.10">
    <property type="entry name" value="PurM-like C-terminal domain"/>
    <property type="match status" value="1"/>
</dbReference>
<keyword evidence="3" id="KW-1185">Reference proteome</keyword>
<reference evidence="2 3" key="1">
    <citation type="submission" date="2019-12" db="EMBL/GenBank/DDBJ databases">
        <title>Isolation and characterization of three novel carbon monoxide-oxidizing members of Halobacteria from salione crusts and soils.</title>
        <authorList>
            <person name="Myers M.R."/>
            <person name="King G.M."/>
        </authorList>
    </citation>
    <scope>NUCLEOTIDE SEQUENCE [LARGE SCALE GENOMIC DNA]</scope>
    <source>
        <strain evidence="2 3">PCN9</strain>
    </source>
</reference>
<dbReference type="AlphaFoldDB" id="A0A6B0SY94"/>
<evidence type="ECO:0000313" key="2">
    <source>
        <dbReference type="EMBL" id="MXR22339.1"/>
    </source>
</evidence>
<dbReference type="SUPFAM" id="SSF56042">
    <property type="entry name" value="PurM C-terminal domain-like"/>
    <property type="match status" value="1"/>
</dbReference>
<dbReference type="InterPro" id="IPR011854">
    <property type="entry name" value="HypE"/>
</dbReference>